<feature type="compositionally biased region" description="Basic and acidic residues" evidence="1">
    <location>
        <begin position="1"/>
        <end position="21"/>
    </location>
</feature>
<evidence type="ECO:0000313" key="2">
    <source>
        <dbReference type="EMBL" id="MCI38534.1"/>
    </source>
</evidence>
<protein>
    <submittedName>
        <fullName evidence="2">Uncharacterized protein</fullName>
    </submittedName>
</protein>
<evidence type="ECO:0000256" key="1">
    <source>
        <dbReference type="SAM" id="MobiDB-lite"/>
    </source>
</evidence>
<evidence type="ECO:0000313" key="3">
    <source>
        <dbReference type="Proteomes" id="UP000265520"/>
    </source>
</evidence>
<accession>A0A392RR22</accession>
<feature type="compositionally biased region" description="Basic and acidic residues" evidence="1">
    <location>
        <begin position="65"/>
        <end position="75"/>
    </location>
</feature>
<feature type="region of interest" description="Disordered" evidence="1">
    <location>
        <begin position="1"/>
        <end position="86"/>
    </location>
</feature>
<reference evidence="2 3" key="1">
    <citation type="journal article" date="2018" name="Front. Plant Sci.">
        <title>Red Clover (Trifolium pratense) and Zigzag Clover (T. medium) - A Picture of Genomic Similarities and Differences.</title>
        <authorList>
            <person name="Dluhosova J."/>
            <person name="Istvanek J."/>
            <person name="Nedelnik J."/>
            <person name="Repkova J."/>
        </authorList>
    </citation>
    <scope>NUCLEOTIDE SEQUENCE [LARGE SCALE GENOMIC DNA]</scope>
    <source>
        <strain evidence="3">cv. 10/8</strain>
        <tissue evidence="2">Leaf</tissue>
    </source>
</reference>
<proteinExistence type="predicted"/>
<keyword evidence="3" id="KW-1185">Reference proteome</keyword>
<name>A0A392RR22_9FABA</name>
<organism evidence="2 3">
    <name type="scientific">Trifolium medium</name>
    <dbReference type="NCBI Taxonomy" id="97028"/>
    <lineage>
        <taxon>Eukaryota</taxon>
        <taxon>Viridiplantae</taxon>
        <taxon>Streptophyta</taxon>
        <taxon>Embryophyta</taxon>
        <taxon>Tracheophyta</taxon>
        <taxon>Spermatophyta</taxon>
        <taxon>Magnoliopsida</taxon>
        <taxon>eudicotyledons</taxon>
        <taxon>Gunneridae</taxon>
        <taxon>Pentapetalae</taxon>
        <taxon>rosids</taxon>
        <taxon>fabids</taxon>
        <taxon>Fabales</taxon>
        <taxon>Fabaceae</taxon>
        <taxon>Papilionoideae</taxon>
        <taxon>50 kb inversion clade</taxon>
        <taxon>NPAAA clade</taxon>
        <taxon>Hologalegina</taxon>
        <taxon>IRL clade</taxon>
        <taxon>Trifolieae</taxon>
        <taxon>Trifolium</taxon>
    </lineage>
</organism>
<feature type="compositionally biased region" description="Polar residues" evidence="1">
    <location>
        <begin position="33"/>
        <end position="42"/>
    </location>
</feature>
<sequence length="108" mass="12603">MNRNSERRKTDHHREAEKTVRNDPNGFWREPGSTGTKRQTFTQRRDEQKSHRREQTAVVMKPAKHGREGETKGETEGGEEATNLVSSPSCDATWLRTRFGFWEKGLRF</sequence>
<dbReference type="Proteomes" id="UP000265520">
    <property type="component" value="Unassembled WGS sequence"/>
</dbReference>
<dbReference type="AlphaFoldDB" id="A0A392RR22"/>
<comment type="caution">
    <text evidence="2">The sequence shown here is derived from an EMBL/GenBank/DDBJ whole genome shotgun (WGS) entry which is preliminary data.</text>
</comment>
<dbReference type="EMBL" id="LXQA010256923">
    <property type="protein sequence ID" value="MCI38534.1"/>
    <property type="molecule type" value="Genomic_DNA"/>
</dbReference>
<feature type="compositionally biased region" description="Basic and acidic residues" evidence="1">
    <location>
        <begin position="43"/>
        <end position="55"/>
    </location>
</feature>